<reference evidence="1 2" key="1">
    <citation type="journal article" date="2006" name="Science">
        <title>Phytophthora genome sequences uncover evolutionary origins and mechanisms of pathogenesis.</title>
        <authorList>
            <person name="Tyler B.M."/>
            <person name="Tripathy S."/>
            <person name="Zhang X."/>
            <person name="Dehal P."/>
            <person name="Jiang R.H."/>
            <person name="Aerts A."/>
            <person name="Arredondo F.D."/>
            <person name="Baxter L."/>
            <person name="Bensasson D."/>
            <person name="Beynon J.L."/>
            <person name="Chapman J."/>
            <person name="Damasceno C.M."/>
            <person name="Dorrance A.E."/>
            <person name="Dou D."/>
            <person name="Dickerman A.W."/>
            <person name="Dubchak I.L."/>
            <person name="Garbelotto M."/>
            <person name="Gijzen M."/>
            <person name="Gordon S.G."/>
            <person name="Govers F."/>
            <person name="Grunwald N.J."/>
            <person name="Huang W."/>
            <person name="Ivors K.L."/>
            <person name="Jones R.W."/>
            <person name="Kamoun S."/>
            <person name="Krampis K."/>
            <person name="Lamour K.H."/>
            <person name="Lee M.K."/>
            <person name="McDonald W.H."/>
            <person name="Medina M."/>
            <person name="Meijer H.J."/>
            <person name="Nordberg E.K."/>
            <person name="Maclean D.J."/>
            <person name="Ospina-Giraldo M.D."/>
            <person name="Morris P.F."/>
            <person name="Phuntumart V."/>
            <person name="Putnam N.H."/>
            <person name="Rash S."/>
            <person name="Rose J.K."/>
            <person name="Sakihama Y."/>
            <person name="Salamov A.A."/>
            <person name="Savidor A."/>
            <person name="Scheuring C.F."/>
            <person name="Smith B.M."/>
            <person name="Sobral B.W."/>
            <person name="Terry A."/>
            <person name="Torto-Alalibo T.A."/>
            <person name="Win J."/>
            <person name="Xu Z."/>
            <person name="Zhang H."/>
            <person name="Grigoriev I.V."/>
            <person name="Rokhsar D.S."/>
            <person name="Boore J.L."/>
        </authorList>
    </citation>
    <scope>NUCLEOTIDE SEQUENCE [LARGE SCALE GENOMIC DNA]</scope>
    <source>
        <strain evidence="1 2">P6497</strain>
    </source>
</reference>
<dbReference type="Proteomes" id="UP000002640">
    <property type="component" value="Unassembled WGS sequence"/>
</dbReference>
<protein>
    <submittedName>
        <fullName evidence="1">Uncharacterized protein</fullName>
    </submittedName>
</protein>
<sequence>MVWLPDDGLLHIPERFIRNEANRRGWHHGWLDEEGHQREDLIVIPRDQQPELERMFRALVLCFPL</sequence>
<proteinExistence type="predicted"/>
<organism evidence="1 2">
    <name type="scientific">Phytophthora sojae (strain P6497)</name>
    <name type="common">Soybean stem and root rot agent</name>
    <name type="synonym">Phytophthora megasperma f. sp. glycines</name>
    <dbReference type="NCBI Taxonomy" id="1094619"/>
    <lineage>
        <taxon>Eukaryota</taxon>
        <taxon>Sar</taxon>
        <taxon>Stramenopiles</taxon>
        <taxon>Oomycota</taxon>
        <taxon>Peronosporomycetes</taxon>
        <taxon>Peronosporales</taxon>
        <taxon>Peronosporaceae</taxon>
        <taxon>Phytophthora</taxon>
    </lineage>
</organism>
<gene>
    <name evidence="1" type="ORF">PHYSODRAFT_354041</name>
</gene>
<evidence type="ECO:0000313" key="2">
    <source>
        <dbReference type="Proteomes" id="UP000002640"/>
    </source>
</evidence>
<dbReference type="AlphaFoldDB" id="G4YXS0"/>
<dbReference type="KEGG" id="psoj:PHYSODRAFT_354041"/>
<dbReference type="InParanoid" id="G4YXS0"/>
<evidence type="ECO:0000313" key="1">
    <source>
        <dbReference type="EMBL" id="EGZ25063.1"/>
    </source>
</evidence>
<name>G4YXS0_PHYSP</name>
<keyword evidence="2" id="KW-1185">Reference proteome</keyword>
<dbReference type="EMBL" id="JH159152">
    <property type="protein sequence ID" value="EGZ25063.1"/>
    <property type="molecule type" value="Genomic_DNA"/>
</dbReference>
<dbReference type="RefSeq" id="XP_009520351.1">
    <property type="nucleotide sequence ID" value="XM_009522056.1"/>
</dbReference>
<dbReference type="GeneID" id="20649522"/>
<dbReference type="SMR" id="G4YXS0"/>
<accession>G4YXS0</accession>